<organism evidence="1 2">
    <name type="scientific">Streptomyces incarnatus</name>
    <dbReference type="NCBI Taxonomy" id="665007"/>
    <lineage>
        <taxon>Bacteria</taxon>
        <taxon>Bacillati</taxon>
        <taxon>Actinomycetota</taxon>
        <taxon>Actinomycetes</taxon>
        <taxon>Kitasatosporales</taxon>
        <taxon>Streptomycetaceae</taxon>
        <taxon>Streptomyces</taxon>
    </lineage>
</organism>
<name>A0ABN4G6M4_9ACTN</name>
<evidence type="ECO:0000313" key="2">
    <source>
        <dbReference type="Proteomes" id="UP000035366"/>
    </source>
</evidence>
<evidence type="ECO:0000313" key="1">
    <source>
        <dbReference type="EMBL" id="AKJ09515.1"/>
    </source>
</evidence>
<accession>A0ABN4G6M4</accession>
<proteinExistence type="predicted"/>
<reference evidence="1 2" key="1">
    <citation type="journal article" date="2015" name="ISME J.">
        <title>Draft Genome Sequence of Streptomyces incarnatus NRRL8089, which Produces the Nucleoside Antibiotic Sinefungin.</title>
        <authorList>
            <person name="Oshima K."/>
            <person name="Hattori M."/>
            <person name="Shimizu H."/>
            <person name="Fukuda K."/>
            <person name="Nemoto M."/>
            <person name="Inagaki K."/>
            <person name="Tamura T."/>
        </authorList>
    </citation>
    <scope>NUCLEOTIDE SEQUENCE [LARGE SCALE GENOMIC DNA]</scope>
    <source>
        <strain evidence="1 2">NRRL 8089</strain>
    </source>
</reference>
<keyword evidence="2" id="KW-1185">Reference proteome</keyword>
<sequence length="193" mass="22203">MIWRGRRRRETGEAVDPVRRSRRALRRETERIVSSMPLPEPFDLDQLVRNMEEARGRRIVMKPLPDRIAGVTGICGLYVRHDTRPLDLIFHVSSGSPWHERQIKLHELVHLWAEDSTGVVGTDELLTGFSAERAEQLVAEGRASARRRYETWVEQRAEDAAALINRMARTQHAIDDPATRSLAQDFTYGRPKT</sequence>
<protein>
    <recommendedName>
        <fullName evidence="3">Toxin</fullName>
    </recommendedName>
</protein>
<gene>
    <name evidence="1" type="ORF">ABB07_05600</name>
</gene>
<dbReference type="Proteomes" id="UP000035366">
    <property type="component" value="Chromosome"/>
</dbReference>
<evidence type="ECO:0008006" key="3">
    <source>
        <dbReference type="Google" id="ProtNLM"/>
    </source>
</evidence>
<dbReference type="EMBL" id="CP011497">
    <property type="protein sequence ID" value="AKJ09515.1"/>
    <property type="molecule type" value="Genomic_DNA"/>
</dbReference>